<dbReference type="Proteomes" id="UP000613974">
    <property type="component" value="Unassembled WGS sequence"/>
</dbReference>
<name>A0ABQ3SV34_9ACTN</name>
<dbReference type="RefSeq" id="WP_189737087.1">
    <property type="nucleotide sequence ID" value="NZ_BMRL01000005.1"/>
</dbReference>
<reference evidence="2" key="1">
    <citation type="submission" date="2023-07" db="EMBL/GenBank/DDBJ databases">
        <title>Whole genome shotgun sequence of Streptomyces nojiriensis NBRC 13794.</title>
        <authorList>
            <person name="Komaki H."/>
            <person name="Tamura T."/>
        </authorList>
    </citation>
    <scope>NUCLEOTIDE SEQUENCE [LARGE SCALE GENOMIC DNA]</scope>
    <source>
        <strain evidence="2">NBRC 13794</strain>
    </source>
</reference>
<gene>
    <name evidence="1" type="ORF">Snoj_59220</name>
</gene>
<evidence type="ECO:0008006" key="3">
    <source>
        <dbReference type="Google" id="ProtNLM"/>
    </source>
</evidence>
<sequence>MAPELITAIATLAGVALGIAGTLSAARIQAKGSHAQADATYRAAQTTATTQYAATLEQQNRGAQRAAYVGLLAVTRDFVRRAEYTRSNEGDRDHLAHDLREPLVQVETAFAAVELEGPEPVLAAAREIADASFSFKQLLEHHGHVYRATNKLWARHFHSPLSEFPAIESLDRLRSINRDLSPRDRVHLLASEDMPARAGEMGEGGRRWRAEFLQARSLLQVYVEEGIITEVEREAILRHSGTWEHSVPDMLDAAQAKLDAVLVRFVQEARTHLNATVPRHD</sequence>
<dbReference type="EMBL" id="BNEC01000005">
    <property type="protein sequence ID" value="GHI72004.1"/>
    <property type="molecule type" value="Genomic_DNA"/>
</dbReference>
<evidence type="ECO:0000313" key="1">
    <source>
        <dbReference type="EMBL" id="GHI72004.1"/>
    </source>
</evidence>
<comment type="caution">
    <text evidence="1">The sequence shown here is derived from an EMBL/GenBank/DDBJ whole genome shotgun (WGS) entry which is preliminary data.</text>
</comment>
<organism evidence="1 2">
    <name type="scientific">Streptomyces nojiriensis</name>
    <dbReference type="NCBI Taxonomy" id="66374"/>
    <lineage>
        <taxon>Bacteria</taxon>
        <taxon>Bacillati</taxon>
        <taxon>Actinomycetota</taxon>
        <taxon>Actinomycetes</taxon>
        <taxon>Kitasatosporales</taxon>
        <taxon>Streptomycetaceae</taxon>
        <taxon>Streptomyces</taxon>
    </lineage>
</organism>
<evidence type="ECO:0000313" key="2">
    <source>
        <dbReference type="Proteomes" id="UP000613974"/>
    </source>
</evidence>
<keyword evidence="2" id="KW-1185">Reference proteome</keyword>
<accession>A0ABQ3SV34</accession>
<protein>
    <recommendedName>
        <fullName evidence="3">Secreted protein</fullName>
    </recommendedName>
</protein>
<proteinExistence type="predicted"/>
<dbReference type="GeneID" id="95590238"/>